<name>A0A4P9Y363_9FUNG</name>
<dbReference type="EMBL" id="KZ988105">
    <property type="protein sequence ID" value="RKP13114.1"/>
    <property type="molecule type" value="Genomic_DNA"/>
</dbReference>
<protein>
    <submittedName>
        <fullName evidence="2">Uncharacterized protein</fullName>
    </submittedName>
</protein>
<gene>
    <name evidence="2" type="ORF">BJ684DRAFT_16452</name>
</gene>
<evidence type="ECO:0000313" key="2">
    <source>
        <dbReference type="EMBL" id="RKP13114.1"/>
    </source>
</evidence>
<accession>A0A4P9Y363</accession>
<evidence type="ECO:0000256" key="1">
    <source>
        <dbReference type="SAM" id="MobiDB-lite"/>
    </source>
</evidence>
<sequence length="141" mass="15364">MNVCKARPRMAHTAPPMAWYIMTGWLTQSSTTDVKAELRRERRATVIPDPSAWSVPKMRMHPPIRARAIMTTGTSKKPSSRAEDTPGMGDKISIPKVTAPAPPRTRSPSQKKQEHNAPAARPAAADTTKGTDSAAEPQLAR</sequence>
<keyword evidence="3" id="KW-1185">Reference proteome</keyword>
<dbReference type="AlphaFoldDB" id="A0A4P9Y363"/>
<feature type="region of interest" description="Disordered" evidence="1">
    <location>
        <begin position="69"/>
        <end position="141"/>
    </location>
</feature>
<dbReference type="Proteomes" id="UP000267251">
    <property type="component" value="Unassembled WGS sequence"/>
</dbReference>
<proteinExistence type="predicted"/>
<reference evidence="3" key="1">
    <citation type="journal article" date="2018" name="Nat. Microbiol.">
        <title>Leveraging single-cell genomics to expand the fungal tree of life.</title>
        <authorList>
            <person name="Ahrendt S.R."/>
            <person name="Quandt C.A."/>
            <person name="Ciobanu D."/>
            <person name="Clum A."/>
            <person name="Salamov A."/>
            <person name="Andreopoulos B."/>
            <person name="Cheng J.F."/>
            <person name="Woyke T."/>
            <person name="Pelin A."/>
            <person name="Henrissat B."/>
            <person name="Reynolds N.K."/>
            <person name="Benny G.L."/>
            <person name="Smith M.E."/>
            <person name="James T.Y."/>
            <person name="Grigoriev I.V."/>
        </authorList>
    </citation>
    <scope>NUCLEOTIDE SEQUENCE [LARGE SCALE GENOMIC DNA]</scope>
</reference>
<organism evidence="2 3">
    <name type="scientific">Piptocephalis cylindrospora</name>
    <dbReference type="NCBI Taxonomy" id="1907219"/>
    <lineage>
        <taxon>Eukaryota</taxon>
        <taxon>Fungi</taxon>
        <taxon>Fungi incertae sedis</taxon>
        <taxon>Zoopagomycota</taxon>
        <taxon>Zoopagomycotina</taxon>
        <taxon>Zoopagomycetes</taxon>
        <taxon>Zoopagales</taxon>
        <taxon>Piptocephalidaceae</taxon>
        <taxon>Piptocephalis</taxon>
    </lineage>
</organism>
<evidence type="ECO:0000313" key="3">
    <source>
        <dbReference type="Proteomes" id="UP000267251"/>
    </source>
</evidence>